<reference evidence="2 3" key="1">
    <citation type="journal article" date="2016" name="Nat. Commun.">
        <title>Thousands of microbial genomes shed light on interconnected biogeochemical processes in an aquifer system.</title>
        <authorList>
            <person name="Anantharaman K."/>
            <person name="Brown C.T."/>
            <person name="Hug L.A."/>
            <person name="Sharon I."/>
            <person name="Castelle C.J."/>
            <person name="Probst A.J."/>
            <person name="Thomas B.C."/>
            <person name="Singh A."/>
            <person name="Wilkins M.J."/>
            <person name="Karaoz U."/>
            <person name="Brodie E.L."/>
            <person name="Williams K.H."/>
            <person name="Hubbard S.S."/>
            <person name="Banfield J.F."/>
        </authorList>
    </citation>
    <scope>NUCLEOTIDE SEQUENCE [LARGE SCALE GENOMIC DNA]</scope>
</reference>
<keyword evidence="1" id="KW-0812">Transmembrane</keyword>
<comment type="caution">
    <text evidence="2">The sequence shown here is derived from an EMBL/GenBank/DDBJ whole genome shotgun (WGS) entry which is preliminary data.</text>
</comment>
<protein>
    <recommendedName>
        <fullName evidence="4">Cell division protein FtsL</fullName>
    </recommendedName>
</protein>
<name>A0A1F5FIY8_9BACT</name>
<accession>A0A1F5FIY8</accession>
<dbReference type="AlphaFoldDB" id="A0A1F5FIY8"/>
<gene>
    <name evidence="2" type="ORF">A2Y64_07905</name>
</gene>
<keyword evidence="1" id="KW-0472">Membrane</keyword>
<sequence>MKNERLKFWFTVILVASVLGGIFLFMNNRLYVLRMEVDDLSEEAVAQEEVARQLQEDWMLSTAPESLQSMAAERLELDVPAELETVTVY</sequence>
<feature type="transmembrane region" description="Helical" evidence="1">
    <location>
        <begin position="6"/>
        <end position="26"/>
    </location>
</feature>
<organism evidence="2 3">
    <name type="scientific">Candidatus Coatesbacteria bacterium RBG_13_66_14</name>
    <dbReference type="NCBI Taxonomy" id="1817816"/>
    <lineage>
        <taxon>Bacteria</taxon>
        <taxon>Candidatus Coatesiibacteriota</taxon>
    </lineage>
</organism>
<keyword evidence="1" id="KW-1133">Transmembrane helix</keyword>
<dbReference type="STRING" id="1817816.A2Y64_07905"/>
<evidence type="ECO:0008006" key="4">
    <source>
        <dbReference type="Google" id="ProtNLM"/>
    </source>
</evidence>
<evidence type="ECO:0000256" key="1">
    <source>
        <dbReference type="SAM" id="Phobius"/>
    </source>
</evidence>
<dbReference type="EMBL" id="MFAF01000006">
    <property type="protein sequence ID" value="OGD79577.1"/>
    <property type="molecule type" value="Genomic_DNA"/>
</dbReference>
<proteinExistence type="predicted"/>
<dbReference type="Proteomes" id="UP000177187">
    <property type="component" value="Unassembled WGS sequence"/>
</dbReference>
<evidence type="ECO:0000313" key="2">
    <source>
        <dbReference type="EMBL" id="OGD79577.1"/>
    </source>
</evidence>
<evidence type="ECO:0000313" key="3">
    <source>
        <dbReference type="Proteomes" id="UP000177187"/>
    </source>
</evidence>